<keyword evidence="3 7" id="KW-0812">Transmembrane</keyword>
<proteinExistence type="inferred from homology"/>
<feature type="transmembrane region" description="Helical" evidence="7">
    <location>
        <begin position="101"/>
        <end position="123"/>
    </location>
</feature>
<sequence length="505" mass="55047">MPPSTEEKSSDGEHAKINGEVVSTGLSNDSGSGDNDNDNDALESSMVQDWESPSDPGDPKNWSLGRKIIHTAIPGVFGFSVAFGTSVYAPGIPQVAKEMGVSIEVATLGISLYSLGLALGPMLGAPISESKGRKAVYILTIPIFILFVMACGLSKNITSLLVCRFFAGAFGAPCLAIGGGTVADLWDMKHGGGLAAVLFVQTMFLGPSLGPFIGGYALQTRGHWTWLMWVIMLVTGPLYLILFWSSETSKKEILRRRAKARGLPEPPRPPPRVAMKMLFVVTLYRPLEMLLTDPIVAFLALYCSFAFGVLFAFFDAYPYVFMGVYGFTIAQSGLAFLGIFIGTLLSVLTFYIFDRTLYEKAKRKIAPDMMPAPEERLYTAMVGSFGIPVGLFWFAWTARESVHWIVPTLGGIPFGWGMSTIFFSGITYIVDTYGALFGASAIAANGFLRYIFGAVFPLFTLQMYENLGIAWATSTLAFLSLLMLPIPMVLYKWGPKLRARSKFTS</sequence>
<protein>
    <submittedName>
        <fullName evidence="9">Similar to MFS multidrug transporter</fullName>
    </submittedName>
</protein>
<dbReference type="GO" id="GO:0000297">
    <property type="term" value="F:spermine transmembrane transporter activity"/>
    <property type="evidence" value="ECO:0007669"/>
    <property type="project" value="TreeGrafter"/>
</dbReference>
<feature type="transmembrane region" description="Helical" evidence="7">
    <location>
        <begin position="295"/>
        <end position="314"/>
    </location>
</feature>
<dbReference type="Gene3D" id="1.20.1250.20">
    <property type="entry name" value="MFS general substrate transporter like domains"/>
    <property type="match status" value="1"/>
</dbReference>
<dbReference type="OrthoDB" id="3936150at2759"/>
<reference evidence="10" key="1">
    <citation type="journal article" date="2011" name="PLoS Genet.">
        <title>Genomic analysis of the necrotrophic fungal pathogens Sclerotinia sclerotiorum and Botrytis cinerea.</title>
        <authorList>
            <person name="Amselem J."/>
            <person name="Cuomo C.A."/>
            <person name="van Kan J.A."/>
            <person name="Viaud M."/>
            <person name="Benito E.P."/>
            <person name="Couloux A."/>
            <person name="Coutinho P.M."/>
            <person name="de Vries R.P."/>
            <person name="Dyer P.S."/>
            <person name="Fillinger S."/>
            <person name="Fournier E."/>
            <person name="Gout L."/>
            <person name="Hahn M."/>
            <person name="Kohn L."/>
            <person name="Lapalu N."/>
            <person name="Plummer K.M."/>
            <person name="Pradier J.M."/>
            <person name="Quevillon E."/>
            <person name="Sharon A."/>
            <person name="Simon A."/>
            <person name="ten Have A."/>
            <person name="Tudzynski B."/>
            <person name="Tudzynski P."/>
            <person name="Wincker P."/>
            <person name="Andrew M."/>
            <person name="Anthouard V."/>
            <person name="Beever R.E."/>
            <person name="Beffa R."/>
            <person name="Benoit I."/>
            <person name="Bouzid O."/>
            <person name="Brault B."/>
            <person name="Chen Z."/>
            <person name="Choquer M."/>
            <person name="Collemare J."/>
            <person name="Cotton P."/>
            <person name="Danchin E.G."/>
            <person name="Da Silva C."/>
            <person name="Gautier A."/>
            <person name="Giraud C."/>
            <person name="Giraud T."/>
            <person name="Gonzalez C."/>
            <person name="Grossetete S."/>
            <person name="Guldener U."/>
            <person name="Henrissat B."/>
            <person name="Howlett B.J."/>
            <person name="Kodira C."/>
            <person name="Kretschmer M."/>
            <person name="Lappartient A."/>
            <person name="Leroch M."/>
            <person name="Levis C."/>
            <person name="Mauceli E."/>
            <person name="Neuveglise C."/>
            <person name="Oeser B."/>
            <person name="Pearson M."/>
            <person name="Poulain J."/>
            <person name="Poussereau N."/>
            <person name="Quesneville H."/>
            <person name="Rascle C."/>
            <person name="Schumacher J."/>
            <person name="Segurens B."/>
            <person name="Sexton A."/>
            <person name="Silva E."/>
            <person name="Sirven C."/>
            <person name="Soanes D.M."/>
            <person name="Talbot N.J."/>
            <person name="Templeton M."/>
            <person name="Yandava C."/>
            <person name="Yarden O."/>
            <person name="Zeng Q."/>
            <person name="Rollins J.A."/>
            <person name="Lebrun M.H."/>
            <person name="Dickman M."/>
        </authorList>
    </citation>
    <scope>NUCLEOTIDE SEQUENCE [LARGE SCALE GENOMIC DNA]</scope>
    <source>
        <strain evidence="10">T4</strain>
    </source>
</reference>
<dbReference type="HOGENOM" id="CLU_008455_11_3_1"/>
<evidence type="ECO:0000256" key="3">
    <source>
        <dbReference type="ARBA" id="ARBA00022692"/>
    </source>
</evidence>
<dbReference type="FunCoup" id="G2YVY4">
    <property type="interactions" value="27"/>
</dbReference>
<comment type="similarity">
    <text evidence="2">Belongs to the major facilitator superfamily.</text>
</comment>
<feature type="transmembrane region" description="Helical" evidence="7">
    <location>
        <begin position="68"/>
        <end position="89"/>
    </location>
</feature>
<evidence type="ECO:0000313" key="9">
    <source>
        <dbReference type="EMBL" id="CCD55782.1"/>
    </source>
</evidence>
<keyword evidence="4 7" id="KW-1133">Transmembrane helix</keyword>
<feature type="transmembrane region" description="Helical" evidence="7">
    <location>
        <begin position="165"/>
        <end position="186"/>
    </location>
</feature>
<dbReference type="eggNOG" id="KOG0255">
    <property type="taxonomic scope" value="Eukaryota"/>
</dbReference>
<feature type="transmembrane region" description="Helical" evidence="7">
    <location>
        <begin position="468"/>
        <end position="491"/>
    </location>
</feature>
<evidence type="ECO:0000313" key="10">
    <source>
        <dbReference type="Proteomes" id="UP000008177"/>
    </source>
</evidence>
<dbReference type="InterPro" id="IPR011701">
    <property type="entry name" value="MFS"/>
</dbReference>
<name>G2YVY4_BOTF4</name>
<dbReference type="PANTHER" id="PTHR23502">
    <property type="entry name" value="MAJOR FACILITATOR SUPERFAMILY"/>
    <property type="match status" value="1"/>
</dbReference>
<dbReference type="SUPFAM" id="SSF103473">
    <property type="entry name" value="MFS general substrate transporter"/>
    <property type="match status" value="1"/>
</dbReference>
<dbReference type="GO" id="GO:0005886">
    <property type="term" value="C:plasma membrane"/>
    <property type="evidence" value="ECO:0007669"/>
    <property type="project" value="TreeGrafter"/>
</dbReference>
<organism evidence="9 10">
    <name type="scientific">Botryotinia fuckeliana (strain T4)</name>
    <name type="common">Noble rot fungus</name>
    <name type="synonym">Botrytis cinerea</name>
    <dbReference type="NCBI Taxonomy" id="999810"/>
    <lineage>
        <taxon>Eukaryota</taxon>
        <taxon>Fungi</taxon>
        <taxon>Dikarya</taxon>
        <taxon>Ascomycota</taxon>
        <taxon>Pezizomycotina</taxon>
        <taxon>Leotiomycetes</taxon>
        <taxon>Helotiales</taxon>
        <taxon>Sclerotiniaceae</taxon>
        <taxon>Botrytis</taxon>
    </lineage>
</organism>
<accession>G2YVY4</accession>
<dbReference type="Pfam" id="PF07690">
    <property type="entry name" value="MFS_1"/>
    <property type="match status" value="1"/>
</dbReference>
<dbReference type="CDD" id="cd17323">
    <property type="entry name" value="MFS_Tpo1_MDR_like"/>
    <property type="match status" value="1"/>
</dbReference>
<keyword evidence="5 7" id="KW-0472">Membrane</keyword>
<dbReference type="EMBL" id="FQ790357">
    <property type="protein sequence ID" value="CCD55782.1"/>
    <property type="molecule type" value="Genomic_DNA"/>
</dbReference>
<feature type="region of interest" description="Disordered" evidence="6">
    <location>
        <begin position="1"/>
        <end position="61"/>
    </location>
</feature>
<dbReference type="PROSITE" id="PS50850">
    <property type="entry name" value="MFS"/>
    <property type="match status" value="1"/>
</dbReference>
<feature type="transmembrane region" description="Helical" evidence="7">
    <location>
        <begin position="435"/>
        <end position="456"/>
    </location>
</feature>
<evidence type="ECO:0000256" key="2">
    <source>
        <dbReference type="ARBA" id="ARBA00008335"/>
    </source>
</evidence>
<dbReference type="InterPro" id="IPR020846">
    <property type="entry name" value="MFS_dom"/>
</dbReference>
<evidence type="ECO:0000256" key="4">
    <source>
        <dbReference type="ARBA" id="ARBA00022989"/>
    </source>
</evidence>
<feature type="transmembrane region" description="Helical" evidence="7">
    <location>
        <begin position="226"/>
        <end position="246"/>
    </location>
</feature>
<feature type="transmembrane region" description="Helical" evidence="7">
    <location>
        <begin position="135"/>
        <end position="153"/>
    </location>
</feature>
<feature type="compositionally biased region" description="Basic and acidic residues" evidence="6">
    <location>
        <begin position="1"/>
        <end position="17"/>
    </location>
</feature>
<dbReference type="InParanoid" id="G2YVY4"/>
<gene>
    <name evidence="9" type="ORF">BofuT4_P153440.1</name>
</gene>
<feature type="domain" description="Major facilitator superfamily (MFS) profile" evidence="8">
    <location>
        <begin position="70"/>
        <end position="498"/>
    </location>
</feature>
<dbReference type="STRING" id="999810.G2YVY4"/>
<feature type="transmembrane region" description="Helical" evidence="7">
    <location>
        <begin position="377"/>
        <end position="396"/>
    </location>
</feature>
<evidence type="ECO:0000259" key="8">
    <source>
        <dbReference type="PROSITE" id="PS50850"/>
    </source>
</evidence>
<feature type="transmembrane region" description="Helical" evidence="7">
    <location>
        <begin position="334"/>
        <end position="353"/>
    </location>
</feature>
<evidence type="ECO:0000256" key="7">
    <source>
        <dbReference type="SAM" id="Phobius"/>
    </source>
</evidence>
<evidence type="ECO:0000256" key="6">
    <source>
        <dbReference type="SAM" id="MobiDB-lite"/>
    </source>
</evidence>
<dbReference type="PANTHER" id="PTHR23502:SF182">
    <property type="entry name" value="POLYAMINE TRANSPORTER, PUTATIVE-RELATED"/>
    <property type="match status" value="1"/>
</dbReference>
<evidence type="ECO:0000256" key="1">
    <source>
        <dbReference type="ARBA" id="ARBA00004141"/>
    </source>
</evidence>
<dbReference type="GO" id="GO:0015606">
    <property type="term" value="F:spermidine transmembrane transporter activity"/>
    <property type="evidence" value="ECO:0007669"/>
    <property type="project" value="TreeGrafter"/>
</dbReference>
<feature type="transmembrane region" description="Helical" evidence="7">
    <location>
        <begin position="402"/>
        <end position="423"/>
    </location>
</feature>
<comment type="subcellular location">
    <subcellularLocation>
        <location evidence="1">Membrane</location>
        <topology evidence="1">Multi-pass membrane protein</topology>
    </subcellularLocation>
</comment>
<dbReference type="FunFam" id="1.20.1250.20:FF:000082">
    <property type="entry name" value="MFS multidrug transporter, putative"/>
    <property type="match status" value="1"/>
</dbReference>
<dbReference type="AlphaFoldDB" id="G2YVY4"/>
<dbReference type="Proteomes" id="UP000008177">
    <property type="component" value="Unplaced contigs"/>
</dbReference>
<evidence type="ECO:0000256" key="5">
    <source>
        <dbReference type="ARBA" id="ARBA00023136"/>
    </source>
</evidence>
<dbReference type="InterPro" id="IPR036259">
    <property type="entry name" value="MFS_trans_sf"/>
</dbReference>